<comment type="caution">
    <text evidence="3">The sequence shown here is derived from an EMBL/GenBank/DDBJ whole genome shotgun (WGS) entry which is preliminary data.</text>
</comment>
<protein>
    <submittedName>
        <fullName evidence="3">Uncharacterized protein</fullName>
    </submittedName>
</protein>
<feature type="non-terminal residue" evidence="3">
    <location>
        <position position="1639"/>
    </location>
</feature>
<organism evidence="3 4">
    <name type="scientific">Antrodiella citrinella</name>
    <dbReference type="NCBI Taxonomy" id="2447956"/>
    <lineage>
        <taxon>Eukaryota</taxon>
        <taxon>Fungi</taxon>
        <taxon>Dikarya</taxon>
        <taxon>Basidiomycota</taxon>
        <taxon>Agaricomycotina</taxon>
        <taxon>Agaricomycetes</taxon>
        <taxon>Polyporales</taxon>
        <taxon>Steccherinaceae</taxon>
        <taxon>Antrodiella</taxon>
    </lineage>
</organism>
<accession>A0A4S4ML28</accession>
<feature type="compositionally biased region" description="Polar residues" evidence="2">
    <location>
        <begin position="259"/>
        <end position="269"/>
    </location>
</feature>
<name>A0A4S4ML28_9APHY</name>
<keyword evidence="4" id="KW-1185">Reference proteome</keyword>
<feature type="coiled-coil region" evidence="1">
    <location>
        <begin position="295"/>
        <end position="322"/>
    </location>
</feature>
<reference evidence="3 4" key="1">
    <citation type="submission" date="2019-02" db="EMBL/GenBank/DDBJ databases">
        <title>Genome sequencing of the rare red list fungi Antrodiella citrinella (Flaviporus citrinellus).</title>
        <authorList>
            <person name="Buettner E."/>
            <person name="Kellner H."/>
        </authorList>
    </citation>
    <scope>NUCLEOTIDE SEQUENCE [LARGE SCALE GENOMIC DNA]</scope>
    <source>
        <strain evidence="3 4">DSM 108506</strain>
    </source>
</reference>
<evidence type="ECO:0000313" key="3">
    <source>
        <dbReference type="EMBL" id="THH26572.1"/>
    </source>
</evidence>
<dbReference type="EMBL" id="SGPM01000333">
    <property type="protein sequence ID" value="THH26572.1"/>
    <property type="molecule type" value="Genomic_DNA"/>
</dbReference>
<dbReference type="Proteomes" id="UP000308730">
    <property type="component" value="Unassembled WGS sequence"/>
</dbReference>
<keyword evidence="1" id="KW-0175">Coiled coil</keyword>
<evidence type="ECO:0000256" key="1">
    <source>
        <dbReference type="SAM" id="Coils"/>
    </source>
</evidence>
<sequence>MNTVFTAPDDCASCADLTMELCALKKYCASRDERVVSLHTSTKQLQQLIDAERCQSIELQNSIEKQWANLEAVQHTQLKIQALEGEFVARSKESQGLLARCEKAEALFKQTIKQKYDLENKLHEAQGQIQASERKFDFQFKESQVSLARAQTSEALFKQTMKDKYDLETKSHETQVQMQAFERKYLDQWKLAQSLINRCTKLEAFVKQTAKDKESREDSLRRSISGALTRLGLQDEFHFEAIGNSFNLKRKRSDDGSSETHNVGQSAPTEQKRIRVAQDAFTQLDASHVKMVDNAQVLHRRCEEAERRREEAEIILKQTMKDKDCLEIARETCIEANVLSIKNSLLEHDVEVLLRRCKEAETVKDKDSLEDKYRLEASLEEAKQFNAGLQASLAKQARLDRSEAHAKSCDYKFEEQWIMSQTLLVSCENSDALIAHMSEDQDRLTMEKDRLEVTIRQASQALRIVGIQDEDGLMIGNMNLKRKRSDVVESDSAKTHDVSQSAQTEIYGLSLTLLNGGPNALQKEALDEMCVDMGTLEKRFNLDVPTRTYAVCQRCSHTYESTYPDGAEVEDDGTPIETFEYHPFFDWFGRFIAQPGIEQYGDSFCNAVDNVPEGADDRNHTWDGDFYQHIKDPDGKLFVADRGAEGRWFFVFSADFFNVEGNKIGGKHASTGVISMVCLNLPLGIRNDPAHTYIAGIIQGPDEPNAKKAEHCQYLRPLLADMEVGYTRGVQVFASSLDQANGIKHYERTHRVAFAAGVMDFKAARPFSGLLDVGSHWFCYTCSLWNKSHLWRTNYKDWGKVDDVLLKEGAAKWRSAVTRTERQKVQADYGTRDSGFWILPYFLPSLQILEDPMHTLQRVERCLFVDALRLANAFNKDKDKQDKKDKKDKKVLIAHYYDFTLPPSPLSIKNCVSSPDNNEDPFAVLQWSHLREDVAAQRESLLLKLKDRISDVNEPGSPDDLLDLRFQLSVKHPVGDRLNAFSKKILTFTWYILVYICIDLMLLPDTTFEACAARGIPAKSDITKEAMARALVNWRTAGILDVDAFVWPHFTPMNTDRPGAPWARPPPLMHADGLSYSMSTEDRQNAMLNMLGKLNSRACADIGRAHRYLYAPVTKKLGSKLKKCSENSLLYVCYDVNRVPLEPGKDACVAQLVTWRASQNPKILPWTPIDSAGVLGRLHVAIRDAVVPSWVTKLSQDFGLPSAGTPKADNWRTLYMLYMPLALLSLWDEGSPIAADNAQQMSSVLETSMYLSGASTIMMQKTLTRKDRDEYREFLGLHIRGLNSNFPGVLVPSHHLAFHIYDNIEHFSGVRNASCFASERLIGKLRRIPINHKTGQFEGTLLHSFNKAALFRRWLLRPDCPPLLKICRDLLDKAYDFSHETSGDMMALEDDGGNIVQHTRVPGVKGFYTTTRAEVPGEGNANICFRPAGRVDEEWVPAKIEKIEGRNGNIFYTVRRWIPRPPDSPQNDYKRFWCLRMEAKLVSADLSNTPESIEHGWIVSHIALWKLTPQVAVVFRMPECHFDYLNPFIQAALFVLMGDTSDSMEDDLKRAYDNLQREEDIFLKKKAMIRDQEDTINKLTQRILFFKRSGSGARDVYAALKLQEARMEAGLKSVQGCIEEEGAQSHYLVDAERRIKEAE</sequence>
<proteinExistence type="predicted"/>
<gene>
    <name evidence="3" type="ORF">EUX98_g7614</name>
</gene>
<feature type="region of interest" description="Disordered" evidence="2">
    <location>
        <begin position="250"/>
        <end position="271"/>
    </location>
</feature>
<dbReference type="OrthoDB" id="3253623at2759"/>
<evidence type="ECO:0000256" key="2">
    <source>
        <dbReference type="SAM" id="MobiDB-lite"/>
    </source>
</evidence>
<evidence type="ECO:0000313" key="4">
    <source>
        <dbReference type="Proteomes" id="UP000308730"/>
    </source>
</evidence>